<dbReference type="KEGG" id="mlr:MELLADRAFT_89915"/>
<dbReference type="GO" id="GO:0000307">
    <property type="term" value="C:cyclin-dependent protein kinase holoenzyme complex"/>
    <property type="evidence" value="ECO:0007669"/>
    <property type="project" value="TreeGrafter"/>
</dbReference>
<dbReference type="AlphaFoldDB" id="F4RV34"/>
<dbReference type="Proteomes" id="UP000001072">
    <property type="component" value="Unassembled WGS sequence"/>
</dbReference>
<evidence type="ECO:0000256" key="1">
    <source>
        <dbReference type="SAM" id="MobiDB-lite"/>
    </source>
</evidence>
<evidence type="ECO:0008006" key="4">
    <source>
        <dbReference type="Google" id="ProtNLM"/>
    </source>
</evidence>
<reference evidence="3" key="1">
    <citation type="journal article" date="2011" name="Proc. Natl. Acad. Sci. U.S.A.">
        <title>Obligate biotrophy features unraveled by the genomic analysis of rust fungi.</title>
        <authorList>
            <person name="Duplessis S."/>
            <person name="Cuomo C.A."/>
            <person name="Lin Y.-C."/>
            <person name="Aerts A."/>
            <person name="Tisserant E."/>
            <person name="Veneault-Fourrey C."/>
            <person name="Joly D.L."/>
            <person name="Hacquard S."/>
            <person name="Amselem J."/>
            <person name="Cantarel B.L."/>
            <person name="Chiu R."/>
            <person name="Coutinho P.M."/>
            <person name="Feau N."/>
            <person name="Field M."/>
            <person name="Frey P."/>
            <person name="Gelhaye E."/>
            <person name="Goldberg J."/>
            <person name="Grabherr M.G."/>
            <person name="Kodira C.D."/>
            <person name="Kohler A."/>
            <person name="Kuees U."/>
            <person name="Lindquist E.A."/>
            <person name="Lucas S.M."/>
            <person name="Mago R."/>
            <person name="Mauceli E."/>
            <person name="Morin E."/>
            <person name="Murat C."/>
            <person name="Pangilinan J.L."/>
            <person name="Park R."/>
            <person name="Pearson M."/>
            <person name="Quesneville H."/>
            <person name="Rouhier N."/>
            <person name="Sakthikumar S."/>
            <person name="Salamov A.A."/>
            <person name="Schmutz J."/>
            <person name="Selles B."/>
            <person name="Shapiro H."/>
            <person name="Tanguay P."/>
            <person name="Tuskan G.A."/>
            <person name="Henrissat B."/>
            <person name="Van de Peer Y."/>
            <person name="Rouze P."/>
            <person name="Ellis J.G."/>
            <person name="Dodds P.N."/>
            <person name="Schein J.E."/>
            <person name="Zhong S."/>
            <person name="Hamelin R.C."/>
            <person name="Grigoriev I.V."/>
            <person name="Szabo L.J."/>
            <person name="Martin F."/>
        </authorList>
    </citation>
    <scope>NUCLEOTIDE SEQUENCE [LARGE SCALE GENOMIC DNA]</scope>
    <source>
        <strain evidence="3">98AG31 / pathotype 3-4-7</strain>
    </source>
</reference>
<gene>
    <name evidence="2" type="ORF">MELLADRAFT_89915</name>
</gene>
<dbReference type="Pfam" id="PF08613">
    <property type="entry name" value="Cyclin"/>
    <property type="match status" value="1"/>
</dbReference>
<keyword evidence="3" id="KW-1185">Reference proteome</keyword>
<feature type="region of interest" description="Disordered" evidence="1">
    <location>
        <begin position="226"/>
        <end position="323"/>
    </location>
</feature>
<dbReference type="eggNOG" id="KOG1674">
    <property type="taxonomic scope" value="Eukaryota"/>
</dbReference>
<feature type="compositionally biased region" description="Polar residues" evidence="1">
    <location>
        <begin position="282"/>
        <end position="291"/>
    </location>
</feature>
<dbReference type="Gene3D" id="1.10.472.10">
    <property type="entry name" value="Cyclin-like"/>
    <property type="match status" value="1"/>
</dbReference>
<dbReference type="STRING" id="747676.F4RV34"/>
<name>F4RV34_MELLP</name>
<protein>
    <recommendedName>
        <fullName evidence="4">Cyclin N-terminal domain-containing protein</fullName>
    </recommendedName>
</protein>
<dbReference type="InterPro" id="IPR013922">
    <property type="entry name" value="Cyclin_PHO80-like"/>
</dbReference>
<sequence length="408" mass="45354">MTSISSDRYDDLSRFCKTPIDSIISKISNQLIHQLNSIHPSSTSTYFSSSHSSHLSKFQAQSLPTLTIHAYLTRLITLAPISIDSILLALLYLNRSTTLSINLIHSISHKSTHDLPIIPYDLSTIHRLLLSTLMVANKFISDHYLSASRASKVGGVPIPELASLERSLLYCLDFDLNFTMSDLNQVAQWVLTDDSSALSSQSTTSTIPQAVHLPIINIEQLELKDQEEVTEDLKPIHSPPTLSISDPSSRPSSSQTSSDSLCSSSQPSCLSHSNSDSHSPLQQHSRSQSISDPKPIPHPQSISRSQSISHSNHSIHHSLKPLNPSTVIPRRRVFLRTHFVKDPRYNTNYLTTRPKVEEYESEELKNPTRIVLTKLDSKGLKIQTELLGVSLITGEKICRTMSTQSIPL</sequence>
<dbReference type="PANTHER" id="PTHR15615">
    <property type="match status" value="1"/>
</dbReference>
<dbReference type="OrthoDB" id="1060854at2759"/>
<accession>F4RV34</accession>
<feature type="compositionally biased region" description="Low complexity" evidence="1">
    <location>
        <begin position="243"/>
        <end position="281"/>
    </location>
</feature>
<dbReference type="RefSeq" id="XP_007412939.1">
    <property type="nucleotide sequence ID" value="XM_007412877.1"/>
</dbReference>
<dbReference type="EMBL" id="GL883122">
    <property type="protein sequence ID" value="EGG03825.1"/>
    <property type="molecule type" value="Genomic_DNA"/>
</dbReference>
<dbReference type="HOGENOM" id="CLU_674517_0_0_1"/>
<dbReference type="InParanoid" id="F4RV34"/>
<dbReference type="GO" id="GO:0019901">
    <property type="term" value="F:protein kinase binding"/>
    <property type="evidence" value="ECO:0007669"/>
    <property type="project" value="InterPro"/>
</dbReference>
<dbReference type="GO" id="GO:0005634">
    <property type="term" value="C:nucleus"/>
    <property type="evidence" value="ECO:0007669"/>
    <property type="project" value="TreeGrafter"/>
</dbReference>
<dbReference type="GeneID" id="18935366"/>
<feature type="compositionally biased region" description="Basic and acidic residues" evidence="1">
    <location>
        <begin position="226"/>
        <end position="235"/>
    </location>
</feature>
<dbReference type="VEuPathDB" id="FungiDB:MELLADRAFT_89915"/>
<dbReference type="PANTHER" id="PTHR15615:SF94">
    <property type="entry name" value="PHO85 CYCLIN-6-RELATED"/>
    <property type="match status" value="1"/>
</dbReference>
<evidence type="ECO:0000313" key="3">
    <source>
        <dbReference type="Proteomes" id="UP000001072"/>
    </source>
</evidence>
<dbReference type="GO" id="GO:0016538">
    <property type="term" value="F:cyclin-dependent protein serine/threonine kinase regulator activity"/>
    <property type="evidence" value="ECO:0007669"/>
    <property type="project" value="TreeGrafter"/>
</dbReference>
<evidence type="ECO:0000313" key="2">
    <source>
        <dbReference type="EMBL" id="EGG03825.1"/>
    </source>
</evidence>
<feature type="compositionally biased region" description="Low complexity" evidence="1">
    <location>
        <begin position="299"/>
        <end position="312"/>
    </location>
</feature>
<organism evidence="3">
    <name type="scientific">Melampsora larici-populina (strain 98AG31 / pathotype 3-4-7)</name>
    <name type="common">Poplar leaf rust fungus</name>
    <dbReference type="NCBI Taxonomy" id="747676"/>
    <lineage>
        <taxon>Eukaryota</taxon>
        <taxon>Fungi</taxon>
        <taxon>Dikarya</taxon>
        <taxon>Basidiomycota</taxon>
        <taxon>Pucciniomycotina</taxon>
        <taxon>Pucciniomycetes</taxon>
        <taxon>Pucciniales</taxon>
        <taxon>Melampsoraceae</taxon>
        <taxon>Melampsora</taxon>
    </lineage>
</organism>
<proteinExistence type="predicted"/>